<feature type="compositionally biased region" description="Polar residues" evidence="1">
    <location>
        <begin position="242"/>
        <end position="265"/>
    </location>
</feature>
<feature type="compositionally biased region" description="Polar residues" evidence="1">
    <location>
        <begin position="168"/>
        <end position="186"/>
    </location>
</feature>
<accession>A0A7J5XKV6</accession>
<dbReference type="AlphaFoldDB" id="A0A7J5XKV6"/>
<feature type="region of interest" description="Disordered" evidence="1">
    <location>
        <begin position="160"/>
        <end position="287"/>
    </location>
</feature>
<organism evidence="2 3">
    <name type="scientific">Dissostichus mawsoni</name>
    <name type="common">Antarctic cod</name>
    <dbReference type="NCBI Taxonomy" id="36200"/>
    <lineage>
        <taxon>Eukaryota</taxon>
        <taxon>Metazoa</taxon>
        <taxon>Chordata</taxon>
        <taxon>Craniata</taxon>
        <taxon>Vertebrata</taxon>
        <taxon>Euteleostomi</taxon>
        <taxon>Actinopterygii</taxon>
        <taxon>Neopterygii</taxon>
        <taxon>Teleostei</taxon>
        <taxon>Neoteleostei</taxon>
        <taxon>Acanthomorphata</taxon>
        <taxon>Eupercaria</taxon>
        <taxon>Perciformes</taxon>
        <taxon>Notothenioidei</taxon>
        <taxon>Nototheniidae</taxon>
        <taxon>Dissostichus</taxon>
    </lineage>
</organism>
<protein>
    <submittedName>
        <fullName evidence="2">Uncharacterized protein</fullName>
    </submittedName>
</protein>
<feature type="compositionally biased region" description="Acidic residues" evidence="1">
    <location>
        <begin position="662"/>
        <end position="672"/>
    </location>
</feature>
<sequence length="738" mass="77273">SSCSCDSCCPSSPCSSSLSAAVTYETDTSHATTPSEAPPLTLDVTMETITATASRLEINETRSLVSERMLGSVAVEIGDEDASGERETVVDSSVPNQDVTVAVVTMAASPLTSPCLEVVLPVGATSPIMQQLDLAPCTPTLSTSSTFPSPSEVQIISIDGPTDENILTPKTTSLSGPSTPTASTSDHNPDPTRTFDTANFPSSPTSAPGSDVGMTLALISEASNLPSQDPNPSLVPIPAPSNLPQARVPSNQTQAPEPVPTNLSPFTEPLPISLPQTPDPSPSNLNLVSNLQPKTTIVHDCESNPILKPVPANLTLANHTPDLTRTFDTANVPSSPTSVPASDVEMTLALIKDATKSPNPDLNPSLVPIPATSNLTQAPEPVPTNLNAFPDPMPTSLPKTPDSLPLIHTANPNLRPKINIAPDCESNPILKPVPQNLLLPTEAPKLAHFQIQEPSPGSGLASVPPNPTSDKNPNHGSVAILIQPRIRRCNGSIDRTRPYQSVAIKYQAGFSSGSCTMLTLTTPASSPSSCPAITIESSCTPVALSPSSPLSLSSTFLPAPALLLDPLTAMHQSNKSGSSSGHASSLSPSPRATQSPPKQTLFSPCVDIFEPGPPNWEDGEDDQETEDNDDEEDEDMGADESQYRHRRLTGDSGIEVCRCRVEDEDEEEEETKEDGIREGGGERDKKGGGNGDLHDSVDCPARGQITTGEGLVLCTSTSTDTPISEEGASEVVIVVESV</sequence>
<evidence type="ECO:0000313" key="2">
    <source>
        <dbReference type="EMBL" id="KAF3837591.1"/>
    </source>
</evidence>
<name>A0A7J5XKV6_DISMA</name>
<feature type="region of interest" description="Disordered" evidence="1">
    <location>
        <begin position="571"/>
        <end position="647"/>
    </location>
</feature>
<feature type="compositionally biased region" description="Low complexity" evidence="1">
    <location>
        <begin position="571"/>
        <end position="589"/>
    </location>
</feature>
<dbReference type="PANTHER" id="PTHR16209:SF5">
    <property type="entry name" value="WW DOMAIN-BINDING PROTEIN 1"/>
    <property type="match status" value="1"/>
</dbReference>
<comment type="caution">
    <text evidence="2">The sequence shown here is derived from an EMBL/GenBank/DDBJ whole genome shotgun (WGS) entry which is preliminary data.</text>
</comment>
<evidence type="ECO:0000313" key="3">
    <source>
        <dbReference type="Proteomes" id="UP000518266"/>
    </source>
</evidence>
<feature type="compositionally biased region" description="Basic and acidic residues" evidence="1">
    <location>
        <begin position="673"/>
        <end position="697"/>
    </location>
</feature>
<feature type="non-terminal residue" evidence="2">
    <location>
        <position position="1"/>
    </location>
</feature>
<dbReference type="Proteomes" id="UP000518266">
    <property type="component" value="Unassembled WGS sequence"/>
</dbReference>
<dbReference type="OrthoDB" id="9907279at2759"/>
<reference evidence="2 3" key="1">
    <citation type="submission" date="2020-03" db="EMBL/GenBank/DDBJ databases">
        <title>Dissostichus mawsoni Genome sequencing and assembly.</title>
        <authorList>
            <person name="Park H."/>
        </authorList>
    </citation>
    <scope>NUCLEOTIDE SEQUENCE [LARGE SCALE GENOMIC DNA]</scope>
    <source>
        <strain evidence="2">DM0001</strain>
        <tissue evidence="2">Muscle</tissue>
    </source>
</reference>
<dbReference type="PANTHER" id="PTHR16209">
    <property type="entry name" value="VESICULAR, OVEREXPRESSED IN CANCER, PROSURVIVAL PROTEIN 1"/>
    <property type="match status" value="1"/>
</dbReference>
<feature type="compositionally biased region" description="Polar residues" evidence="1">
    <location>
        <begin position="221"/>
        <end position="231"/>
    </location>
</feature>
<feature type="region of interest" description="Disordered" evidence="1">
    <location>
        <begin position="452"/>
        <end position="476"/>
    </location>
</feature>
<dbReference type="EMBL" id="JAAKFY010000023">
    <property type="protein sequence ID" value="KAF3837591.1"/>
    <property type="molecule type" value="Genomic_DNA"/>
</dbReference>
<feature type="compositionally biased region" description="Acidic residues" evidence="1">
    <location>
        <begin position="617"/>
        <end position="638"/>
    </location>
</feature>
<evidence type="ECO:0000256" key="1">
    <source>
        <dbReference type="SAM" id="MobiDB-lite"/>
    </source>
</evidence>
<gene>
    <name evidence="2" type="ORF">F7725_005055</name>
</gene>
<keyword evidence="3" id="KW-1185">Reference proteome</keyword>
<proteinExistence type="predicted"/>
<feature type="compositionally biased region" description="Polar residues" evidence="1">
    <location>
        <begin position="194"/>
        <end position="208"/>
    </location>
</feature>
<feature type="compositionally biased region" description="Polar residues" evidence="1">
    <location>
        <begin position="590"/>
        <end position="602"/>
    </location>
</feature>
<feature type="region of interest" description="Disordered" evidence="1">
    <location>
        <begin position="659"/>
        <end position="703"/>
    </location>
</feature>
<dbReference type="InterPro" id="IPR051994">
    <property type="entry name" value="WW_domain-binding"/>
</dbReference>